<dbReference type="PANTHER" id="PTHR43215">
    <property type="entry name" value="RADIAL SPOKE HEAD 1 HOMOLOG"/>
    <property type="match status" value="1"/>
</dbReference>
<evidence type="ECO:0000313" key="2">
    <source>
        <dbReference type="EMBL" id="KAL1523048.1"/>
    </source>
</evidence>
<dbReference type="Proteomes" id="UP001515480">
    <property type="component" value="Unassembled WGS sequence"/>
</dbReference>
<dbReference type="Gene3D" id="2.20.110.10">
    <property type="entry name" value="Histone H3 K4-specific methyltransferase SET7/9 N-terminal domain"/>
    <property type="match status" value="3"/>
</dbReference>
<dbReference type="Pfam" id="PF02493">
    <property type="entry name" value="MORN"/>
    <property type="match status" value="5"/>
</dbReference>
<proteinExistence type="predicted"/>
<comment type="caution">
    <text evidence="2">The sequence shown here is derived from an EMBL/GenBank/DDBJ whole genome shotgun (WGS) entry which is preliminary data.</text>
</comment>
<protein>
    <submittedName>
        <fullName evidence="2">Uncharacterized protein</fullName>
    </submittedName>
</protein>
<dbReference type="EMBL" id="JBGBPQ010000006">
    <property type="protein sequence ID" value="KAL1523048.1"/>
    <property type="molecule type" value="Genomic_DNA"/>
</dbReference>
<dbReference type="SUPFAM" id="SSF82185">
    <property type="entry name" value="Histone H3 K4-specific methyltransferase SET7/9 N-terminal domain"/>
    <property type="match status" value="2"/>
</dbReference>
<sequence>MADDDEEEKKVYSYEGARERGDVIEVTESAGGITKTENVELLGARSGKGKAMFPNNDVYEGEYCEGTRSGYGTYTYAAPPPADEDAEEEEQKPVAVYEGTWVDGEKAGVGTMTYGDGGKYRGAWVNGKRSGIGTFYYPNGDIYSGDWEDGKKHGIGTYIYKATQARLKATWNNGACVSGEFTDRHGNVYQGHFSGDATSIGYVHGGKFVLSSGAIAAAKMPVNTGFAKTGFCPVSYYGPKGPHVGSVDHPVTVHGVTYLLSAGAVDMFREDPIRFLPQFGGYCAVGVAFGKLVPVDPTNYKFVDDKLYLFSNDPVNTKPMFEADPVDMLAKANANWVAFGGDLRM</sequence>
<keyword evidence="1" id="KW-0677">Repeat</keyword>
<dbReference type="InterPro" id="IPR003409">
    <property type="entry name" value="MORN"/>
</dbReference>
<gene>
    <name evidence="2" type="ORF">AB1Y20_018008</name>
</gene>
<dbReference type="AlphaFoldDB" id="A0AB34JPP1"/>
<dbReference type="PANTHER" id="PTHR43215:SF14">
    <property type="entry name" value="RADIAL SPOKE HEAD 1 HOMOLOG"/>
    <property type="match status" value="1"/>
</dbReference>
<dbReference type="SMART" id="SM00698">
    <property type="entry name" value="MORN"/>
    <property type="match status" value="4"/>
</dbReference>
<name>A0AB34JPP1_PRYPA</name>
<reference evidence="2 3" key="1">
    <citation type="journal article" date="2024" name="Science">
        <title>Giant polyketide synthase enzymes in the biosynthesis of giant marine polyether toxins.</title>
        <authorList>
            <person name="Fallon T.R."/>
            <person name="Shende V.V."/>
            <person name="Wierzbicki I.H."/>
            <person name="Pendleton A.L."/>
            <person name="Watervoot N.F."/>
            <person name="Auber R.P."/>
            <person name="Gonzalez D.J."/>
            <person name="Wisecaver J.H."/>
            <person name="Moore B.S."/>
        </authorList>
    </citation>
    <scope>NUCLEOTIDE SEQUENCE [LARGE SCALE GENOMIC DNA]</scope>
    <source>
        <strain evidence="2 3">12B1</strain>
    </source>
</reference>
<evidence type="ECO:0000313" key="3">
    <source>
        <dbReference type="Proteomes" id="UP001515480"/>
    </source>
</evidence>
<evidence type="ECO:0000256" key="1">
    <source>
        <dbReference type="ARBA" id="ARBA00022737"/>
    </source>
</evidence>
<accession>A0AB34JPP1</accession>
<organism evidence="2 3">
    <name type="scientific">Prymnesium parvum</name>
    <name type="common">Toxic golden alga</name>
    <dbReference type="NCBI Taxonomy" id="97485"/>
    <lineage>
        <taxon>Eukaryota</taxon>
        <taxon>Haptista</taxon>
        <taxon>Haptophyta</taxon>
        <taxon>Prymnesiophyceae</taxon>
        <taxon>Prymnesiales</taxon>
        <taxon>Prymnesiaceae</taxon>
        <taxon>Prymnesium</taxon>
    </lineage>
</organism>
<dbReference type="NCBIfam" id="NF041384">
    <property type="entry name" value="YHS_seleno_dom"/>
    <property type="match status" value="1"/>
</dbReference>
<keyword evidence="3" id="KW-1185">Reference proteome</keyword>